<accession>A0AAU8WGY2</accession>
<sequence length="510" mass="55025">MKIKFLSALITFSLTMPSTILATTLVDPSLLPSNGRLLTTNDLPDICAVAVCMGVSKLKGGSNDFINELLNSTDINGTTEIEIYSPLMPLVYPVKKDHPIFYATIASGVPMGNILDKEFPIVYNGPYAPWLIESNADSGCKYLCFNVDITIINVDSNKNNNNEDSNNNKDSNNNEDSNNQGTKNGADAIATTAEATADIVNSVSDTVNNLSNKLNGKYTHEDESGNKTEVEVGVGGSKKPGVGNAGSNKLQLTGGSAGFGNITISSEFKLVYGGGEDTHINPWSDLSSLEYEQLSSFGLISNELWFLDSDTVLNKNGYIFGGGEHYRVASFLSSHIDPMLLTIEGLSSISQLTLVDIMADPILGSKLSFLPLQFIYSDESIQAKINTLASVEEVEKLLRELSSTTLAALVNKDGFDKLTLHELLQDPSISNEFKNYHLVHLVDPIVFDHLVSTSVKNDGSASSKNTSSTSIGTSEAFGMSSEVIYERAHIEQPILACSSMTECNPIIGRR</sequence>
<feature type="compositionally biased region" description="Low complexity" evidence="1">
    <location>
        <begin position="155"/>
        <end position="179"/>
    </location>
</feature>
<evidence type="ECO:0000313" key="4">
    <source>
        <dbReference type="Proteomes" id="UP000198371"/>
    </source>
</evidence>
<dbReference type="EMBL" id="CP022353">
    <property type="protein sequence ID" value="ASK55012.1"/>
    <property type="molecule type" value="Genomic_DNA"/>
</dbReference>
<reference evidence="4" key="1">
    <citation type="journal article" date="2017" name="Genome Announc.">
        <title>Complete Genome Sequence of Vibrio sp. Strain 2521-89, a Close Relative of Vibrio cholerae Isolated from Lake Water in New Mexico, USA.</title>
        <authorList>
            <person name="Liang K."/>
            <person name="Orata F.D."/>
            <person name="Winkjer N.S."/>
            <person name="Rowe L.A."/>
            <person name="Tarr C.L."/>
            <person name="Boucher Y."/>
        </authorList>
    </citation>
    <scope>NUCLEOTIDE SEQUENCE [LARGE SCALE GENOMIC DNA]</scope>
    <source>
        <strain evidence="4">2521-89</strain>
    </source>
</reference>
<reference evidence="3 4" key="2">
    <citation type="submission" date="2017-06" db="EMBL/GenBank/DDBJ databases">
        <title>Complete genome sequence of Vibrio sp. 2521-89, a close relative of Vibrio cholerae isolated from lake water in New Mexico, USA.</title>
        <authorList>
            <person name="Liang K."/>
            <person name="Orata F.D."/>
            <person name="Winkjer N.S."/>
            <person name="Tarr C.L."/>
            <person name="Boucher Y."/>
        </authorList>
    </citation>
    <scope>NUCLEOTIDE SEQUENCE [LARGE SCALE GENOMIC DNA]</scope>
    <source>
        <strain evidence="3 4">2521-89</strain>
    </source>
</reference>
<dbReference type="KEGG" id="vti:CEQ48_09485"/>
<gene>
    <name evidence="3" type="ORF">CEQ48_09485</name>
</gene>
<organism evidence="3 4">
    <name type="scientific">Vibrio tarriae</name>
    <dbReference type="NCBI Taxonomy" id="2014742"/>
    <lineage>
        <taxon>Bacteria</taxon>
        <taxon>Pseudomonadati</taxon>
        <taxon>Pseudomonadota</taxon>
        <taxon>Gammaproteobacteria</taxon>
        <taxon>Vibrionales</taxon>
        <taxon>Vibrionaceae</taxon>
        <taxon>Vibrio</taxon>
    </lineage>
</organism>
<keyword evidence="2" id="KW-0732">Signal</keyword>
<dbReference type="RefSeq" id="WP_089071070.1">
    <property type="nucleotide sequence ID" value="NZ_CP022353.1"/>
</dbReference>
<feature type="chain" id="PRO_5043975563" evidence="2">
    <location>
        <begin position="23"/>
        <end position="510"/>
    </location>
</feature>
<feature type="region of interest" description="Disordered" evidence="1">
    <location>
        <begin position="155"/>
        <end position="185"/>
    </location>
</feature>
<name>A0AAU8WGY2_9VIBR</name>
<evidence type="ECO:0000256" key="1">
    <source>
        <dbReference type="SAM" id="MobiDB-lite"/>
    </source>
</evidence>
<protein>
    <submittedName>
        <fullName evidence="3">Uncharacterized protein</fullName>
    </submittedName>
</protein>
<dbReference type="Proteomes" id="UP000198371">
    <property type="component" value="Chromosome 1"/>
</dbReference>
<proteinExistence type="predicted"/>
<evidence type="ECO:0000256" key="2">
    <source>
        <dbReference type="SAM" id="SignalP"/>
    </source>
</evidence>
<keyword evidence="4" id="KW-1185">Reference proteome</keyword>
<dbReference type="AlphaFoldDB" id="A0AAU8WGY2"/>
<feature type="signal peptide" evidence="2">
    <location>
        <begin position="1"/>
        <end position="22"/>
    </location>
</feature>
<evidence type="ECO:0000313" key="3">
    <source>
        <dbReference type="EMBL" id="ASK55012.1"/>
    </source>
</evidence>